<dbReference type="CDD" id="cd23802">
    <property type="entry name" value="UBCc_UBE2Q"/>
    <property type="match status" value="1"/>
</dbReference>
<feature type="compositionally biased region" description="Pro residues" evidence="1">
    <location>
        <begin position="25"/>
        <end position="39"/>
    </location>
</feature>
<name>A0A0L0H9D0_SPIPD</name>
<evidence type="ECO:0000313" key="3">
    <source>
        <dbReference type="EMBL" id="KNC97601.1"/>
    </source>
</evidence>
<dbReference type="AlphaFoldDB" id="A0A0L0H9D0"/>
<proteinExistence type="predicted"/>
<dbReference type="PROSITE" id="PS50127">
    <property type="entry name" value="UBC_2"/>
    <property type="match status" value="1"/>
</dbReference>
<dbReference type="SMART" id="SM00212">
    <property type="entry name" value="UBCc"/>
    <property type="match status" value="1"/>
</dbReference>
<evidence type="ECO:0000313" key="4">
    <source>
        <dbReference type="Proteomes" id="UP000053201"/>
    </source>
</evidence>
<dbReference type="STRING" id="645134.A0A0L0H9D0"/>
<dbReference type="EMBL" id="KQ257463">
    <property type="protein sequence ID" value="KNC97601.1"/>
    <property type="molecule type" value="Genomic_DNA"/>
</dbReference>
<feature type="compositionally biased region" description="Basic residues" evidence="1">
    <location>
        <begin position="1"/>
        <end position="11"/>
    </location>
</feature>
<dbReference type="OrthoDB" id="109543at2759"/>
<dbReference type="InterPro" id="IPR000608">
    <property type="entry name" value="UBC"/>
</dbReference>
<dbReference type="VEuPathDB" id="FungiDB:SPPG_07070"/>
<gene>
    <name evidence="3" type="ORF">SPPG_07070</name>
</gene>
<evidence type="ECO:0000256" key="1">
    <source>
        <dbReference type="SAM" id="MobiDB-lite"/>
    </source>
</evidence>
<evidence type="ECO:0000259" key="2">
    <source>
        <dbReference type="PROSITE" id="PS50127"/>
    </source>
</evidence>
<dbReference type="GeneID" id="27690318"/>
<protein>
    <recommendedName>
        <fullName evidence="2">UBC core domain-containing protein</fullName>
    </recommendedName>
</protein>
<organism evidence="3 4">
    <name type="scientific">Spizellomyces punctatus (strain DAOM BR117)</name>
    <dbReference type="NCBI Taxonomy" id="645134"/>
    <lineage>
        <taxon>Eukaryota</taxon>
        <taxon>Fungi</taxon>
        <taxon>Fungi incertae sedis</taxon>
        <taxon>Chytridiomycota</taxon>
        <taxon>Chytridiomycota incertae sedis</taxon>
        <taxon>Chytridiomycetes</taxon>
        <taxon>Spizellomycetales</taxon>
        <taxon>Spizellomycetaceae</taxon>
        <taxon>Spizellomyces</taxon>
    </lineage>
</organism>
<dbReference type="eggNOG" id="KOG0897">
    <property type="taxonomic scope" value="Eukaryota"/>
</dbReference>
<dbReference type="RefSeq" id="XP_016605641.1">
    <property type="nucleotide sequence ID" value="XM_016755250.1"/>
</dbReference>
<dbReference type="OMA" id="WHVRLHQ"/>
<feature type="domain" description="UBC core" evidence="2">
    <location>
        <begin position="60"/>
        <end position="235"/>
    </location>
</feature>
<feature type="region of interest" description="Disordered" evidence="1">
    <location>
        <begin position="1"/>
        <end position="42"/>
    </location>
</feature>
<dbReference type="SUPFAM" id="SSF54495">
    <property type="entry name" value="UBC-like"/>
    <property type="match status" value="1"/>
</dbReference>
<accession>A0A0L0H9D0</accession>
<dbReference type="Gene3D" id="3.10.110.10">
    <property type="entry name" value="Ubiquitin Conjugating Enzyme"/>
    <property type="match status" value="1"/>
</dbReference>
<dbReference type="Proteomes" id="UP000053201">
    <property type="component" value="Unassembled WGS sequence"/>
</dbReference>
<keyword evidence="4" id="KW-1185">Reference proteome</keyword>
<dbReference type="InterPro" id="IPR016135">
    <property type="entry name" value="UBQ-conjugating_enzyme/RWD"/>
</dbReference>
<sequence>MKVNIFKRRKSQNTAPQIPSEYSHPAPPPVPPPSPPLPPMNANNSTIIDCLQAPTWSTPAATKALQRELRRIHKTQCETPEAERGWSVDMDALTNLYQWKALLFHFDESLPLQQDLKAKKVTEGIVLDVRFGPDYPQSPPYIRVVKPRLLQFANGGGGHVTAGGSICMELLTTTGWNPKMTMESVLLSVKLAISSVDPQPARLDSGTRWKKGYSAGEAMQSYVRVANQHGWGVPGTWYGLFNS</sequence>
<reference evidence="3 4" key="1">
    <citation type="submission" date="2009-08" db="EMBL/GenBank/DDBJ databases">
        <title>The Genome Sequence of Spizellomyces punctatus strain DAOM BR117.</title>
        <authorList>
            <consortium name="The Broad Institute Genome Sequencing Platform"/>
            <person name="Russ C."/>
            <person name="Cuomo C."/>
            <person name="Shea T."/>
            <person name="Young S.K."/>
            <person name="Zeng Q."/>
            <person name="Koehrsen M."/>
            <person name="Haas B."/>
            <person name="Borodovsky M."/>
            <person name="Guigo R."/>
            <person name="Alvarado L."/>
            <person name="Berlin A."/>
            <person name="Bochicchio J."/>
            <person name="Borenstein D."/>
            <person name="Chapman S."/>
            <person name="Chen Z."/>
            <person name="Engels R."/>
            <person name="Freedman E."/>
            <person name="Gellesch M."/>
            <person name="Goldberg J."/>
            <person name="Griggs A."/>
            <person name="Gujja S."/>
            <person name="Heiman D."/>
            <person name="Hepburn T."/>
            <person name="Howarth C."/>
            <person name="Jen D."/>
            <person name="Larson L."/>
            <person name="Lewis B."/>
            <person name="Mehta T."/>
            <person name="Park D."/>
            <person name="Pearson M."/>
            <person name="Roberts A."/>
            <person name="Saif S."/>
            <person name="Shenoy N."/>
            <person name="Sisk P."/>
            <person name="Stolte C."/>
            <person name="Sykes S."/>
            <person name="Thomson T."/>
            <person name="Walk T."/>
            <person name="White J."/>
            <person name="Yandava C."/>
            <person name="Burger G."/>
            <person name="Gray M.W."/>
            <person name="Holland P.W.H."/>
            <person name="King N."/>
            <person name="Lang F.B.F."/>
            <person name="Roger A.J."/>
            <person name="Ruiz-Trillo I."/>
            <person name="Lander E."/>
            <person name="Nusbaum C."/>
        </authorList>
    </citation>
    <scope>NUCLEOTIDE SEQUENCE [LARGE SCALE GENOMIC DNA]</scope>
    <source>
        <strain evidence="3 4">DAOM BR117</strain>
    </source>
</reference>
<dbReference type="Pfam" id="PF00179">
    <property type="entry name" value="UQ_con"/>
    <property type="match status" value="1"/>
</dbReference>
<dbReference type="InParanoid" id="A0A0L0H9D0"/>